<dbReference type="PANTHER" id="PTHR38593">
    <property type="entry name" value="BLR2558 PROTEIN"/>
    <property type="match status" value="1"/>
</dbReference>
<sequence length="204" mass="22127">MRKTLALTASLVLAVPVLAPVLAPAPAQAQVQQGIPDRPVQLVPPRPSQRVFTNPFTGQVSANTFVANASQIDQFEINAARLALDRSRHPQIRALAEVTLRDHLGTSAQLRAMPDAATRLRPGMDEEQTALMERLQRAQGIDFDALYLQAQVDGHERALSLFRSYSESGDIAVLRAFAASTVPKLEEHLAMARALQAPTPPRAG</sequence>
<comment type="caution">
    <text evidence="3">The sequence shown here is derived from an EMBL/GenBank/DDBJ whole genome shotgun (WGS) entry which is preliminary data.</text>
</comment>
<proteinExistence type="predicted"/>
<protein>
    <submittedName>
        <fullName evidence="3">DUF4142 domain-containing protein</fullName>
    </submittedName>
</protein>
<gene>
    <name evidence="3" type="ORF">M0638_14025</name>
</gene>
<dbReference type="Pfam" id="PF13628">
    <property type="entry name" value="DUF4142"/>
    <property type="match status" value="1"/>
</dbReference>
<dbReference type="Proteomes" id="UP001139516">
    <property type="component" value="Unassembled WGS sequence"/>
</dbReference>
<feature type="domain" description="DUF4142" evidence="2">
    <location>
        <begin position="62"/>
        <end position="195"/>
    </location>
</feature>
<dbReference type="AlphaFoldDB" id="A0A9X2BUD2"/>
<dbReference type="InterPro" id="IPR025419">
    <property type="entry name" value="DUF4142"/>
</dbReference>
<dbReference type="InterPro" id="IPR012347">
    <property type="entry name" value="Ferritin-like"/>
</dbReference>
<reference evidence="3" key="1">
    <citation type="submission" date="2022-04" db="EMBL/GenBank/DDBJ databases">
        <title>Roseomonas acroporae sp. nov., isolated from coral Acropora digitifera.</title>
        <authorList>
            <person name="Sun H."/>
        </authorList>
    </citation>
    <scope>NUCLEOTIDE SEQUENCE</scope>
    <source>
        <strain evidence="3">NAR14</strain>
    </source>
</reference>
<keyword evidence="1" id="KW-0732">Signal</keyword>
<evidence type="ECO:0000313" key="4">
    <source>
        <dbReference type="Proteomes" id="UP001139516"/>
    </source>
</evidence>
<keyword evidence="4" id="KW-1185">Reference proteome</keyword>
<feature type="chain" id="PRO_5040920429" evidence="1">
    <location>
        <begin position="30"/>
        <end position="204"/>
    </location>
</feature>
<dbReference type="Gene3D" id="1.20.1260.10">
    <property type="match status" value="1"/>
</dbReference>
<evidence type="ECO:0000313" key="3">
    <source>
        <dbReference type="EMBL" id="MCK8785503.1"/>
    </source>
</evidence>
<organism evidence="3 4">
    <name type="scientific">Roseomonas acroporae</name>
    <dbReference type="NCBI Taxonomy" id="2937791"/>
    <lineage>
        <taxon>Bacteria</taxon>
        <taxon>Pseudomonadati</taxon>
        <taxon>Pseudomonadota</taxon>
        <taxon>Alphaproteobacteria</taxon>
        <taxon>Acetobacterales</taxon>
        <taxon>Roseomonadaceae</taxon>
        <taxon>Roseomonas</taxon>
    </lineage>
</organism>
<feature type="signal peptide" evidence="1">
    <location>
        <begin position="1"/>
        <end position="29"/>
    </location>
</feature>
<name>A0A9X2BUD2_9PROT</name>
<dbReference type="RefSeq" id="WP_248667627.1">
    <property type="nucleotide sequence ID" value="NZ_JALPRX010000059.1"/>
</dbReference>
<accession>A0A9X2BUD2</accession>
<dbReference type="PANTHER" id="PTHR38593:SF1">
    <property type="entry name" value="BLR2558 PROTEIN"/>
    <property type="match status" value="1"/>
</dbReference>
<evidence type="ECO:0000259" key="2">
    <source>
        <dbReference type="Pfam" id="PF13628"/>
    </source>
</evidence>
<evidence type="ECO:0000256" key="1">
    <source>
        <dbReference type="SAM" id="SignalP"/>
    </source>
</evidence>
<dbReference type="EMBL" id="JALPRX010000059">
    <property type="protein sequence ID" value="MCK8785503.1"/>
    <property type="molecule type" value="Genomic_DNA"/>
</dbReference>